<dbReference type="RefSeq" id="WP_393177435.1">
    <property type="nucleotide sequence ID" value="NZ_JBICRM010000066.1"/>
</dbReference>
<organism evidence="1 2">
    <name type="scientific">Nonomuraea marmarensis</name>
    <dbReference type="NCBI Taxonomy" id="3351344"/>
    <lineage>
        <taxon>Bacteria</taxon>
        <taxon>Bacillati</taxon>
        <taxon>Actinomycetota</taxon>
        <taxon>Actinomycetes</taxon>
        <taxon>Streptosporangiales</taxon>
        <taxon>Streptosporangiaceae</taxon>
        <taxon>Nonomuraea</taxon>
    </lineage>
</organism>
<dbReference type="EMBL" id="JBICRM010000066">
    <property type="protein sequence ID" value="MFG1711040.1"/>
    <property type="molecule type" value="Genomic_DNA"/>
</dbReference>
<dbReference type="Proteomes" id="UP001603978">
    <property type="component" value="Unassembled WGS sequence"/>
</dbReference>
<proteinExistence type="predicted"/>
<dbReference type="InterPro" id="IPR032710">
    <property type="entry name" value="NTF2-like_dom_sf"/>
</dbReference>
<reference evidence="1 2" key="1">
    <citation type="submission" date="2024-10" db="EMBL/GenBank/DDBJ databases">
        <authorList>
            <person name="Topkara A.R."/>
            <person name="Saygin H."/>
        </authorList>
    </citation>
    <scope>NUCLEOTIDE SEQUENCE [LARGE SCALE GENOMIC DNA]</scope>
    <source>
        <strain evidence="1 2">M3C6</strain>
    </source>
</reference>
<keyword evidence="2" id="KW-1185">Reference proteome</keyword>
<evidence type="ECO:0000313" key="2">
    <source>
        <dbReference type="Proteomes" id="UP001603978"/>
    </source>
</evidence>
<sequence>MKEMAESTTGAIDPKLIVQRYVAVWSEPGPESRRRAITDLWARDGVEFVDGVRFRGHEELDARITKAYEQFVQSGEYAVTSADDATVHDDIVMFTIQLVPGGGDKDSEVAWASRVFLVLGGDGLIRQDYHLTVKPLASQ</sequence>
<evidence type="ECO:0000313" key="1">
    <source>
        <dbReference type="EMBL" id="MFG1711040.1"/>
    </source>
</evidence>
<dbReference type="SUPFAM" id="SSF54427">
    <property type="entry name" value="NTF2-like"/>
    <property type="match status" value="1"/>
</dbReference>
<evidence type="ECO:0008006" key="3">
    <source>
        <dbReference type="Google" id="ProtNLM"/>
    </source>
</evidence>
<protein>
    <recommendedName>
        <fullName evidence="3">SnoaL-like domain-containing protein</fullName>
    </recommendedName>
</protein>
<name>A0ABW7AUJ6_9ACTN</name>
<comment type="caution">
    <text evidence="1">The sequence shown here is derived from an EMBL/GenBank/DDBJ whole genome shotgun (WGS) entry which is preliminary data.</text>
</comment>
<accession>A0ABW7AUJ6</accession>
<gene>
    <name evidence="1" type="ORF">ACFLIM_48565</name>
</gene>
<dbReference type="Gene3D" id="3.10.450.50">
    <property type="match status" value="1"/>
</dbReference>